<dbReference type="AlphaFoldDB" id="A0A834BHG8"/>
<protein>
    <submittedName>
        <fullName evidence="1">Uncharacterized protein</fullName>
    </submittedName>
</protein>
<comment type="caution">
    <text evidence="1">The sequence shown here is derived from an EMBL/GenBank/DDBJ whole genome shotgun (WGS) entry which is preliminary data.</text>
</comment>
<gene>
    <name evidence="1" type="ORF">HJG60_007812</name>
</gene>
<name>A0A834BHG8_9CHIR</name>
<organism evidence="1 2">
    <name type="scientific">Phyllostomus discolor</name>
    <name type="common">pale spear-nosed bat</name>
    <dbReference type="NCBI Taxonomy" id="89673"/>
    <lineage>
        <taxon>Eukaryota</taxon>
        <taxon>Metazoa</taxon>
        <taxon>Chordata</taxon>
        <taxon>Craniata</taxon>
        <taxon>Vertebrata</taxon>
        <taxon>Euteleostomi</taxon>
        <taxon>Mammalia</taxon>
        <taxon>Eutheria</taxon>
        <taxon>Laurasiatheria</taxon>
        <taxon>Chiroptera</taxon>
        <taxon>Yangochiroptera</taxon>
        <taxon>Phyllostomidae</taxon>
        <taxon>Phyllostominae</taxon>
        <taxon>Phyllostomus</taxon>
    </lineage>
</organism>
<reference evidence="1 2" key="1">
    <citation type="journal article" date="2020" name="Nature">
        <title>Six reference-quality genomes reveal evolution of bat adaptations.</title>
        <authorList>
            <person name="Jebb D."/>
            <person name="Huang Z."/>
            <person name="Pippel M."/>
            <person name="Hughes G.M."/>
            <person name="Lavrichenko K."/>
            <person name="Devanna P."/>
            <person name="Winkler S."/>
            <person name="Jermiin L.S."/>
            <person name="Skirmuntt E.C."/>
            <person name="Katzourakis A."/>
            <person name="Burkitt-Gray L."/>
            <person name="Ray D.A."/>
            <person name="Sullivan K.A.M."/>
            <person name="Roscito J.G."/>
            <person name="Kirilenko B.M."/>
            <person name="Davalos L.M."/>
            <person name="Corthals A.P."/>
            <person name="Power M.L."/>
            <person name="Jones G."/>
            <person name="Ransome R.D."/>
            <person name="Dechmann D.K.N."/>
            <person name="Locatelli A.G."/>
            <person name="Puechmaille S.J."/>
            <person name="Fedrigo O."/>
            <person name="Jarvis E.D."/>
            <person name="Hiller M."/>
            <person name="Vernes S.C."/>
            <person name="Myers E.W."/>
            <person name="Teeling E.C."/>
        </authorList>
    </citation>
    <scope>NUCLEOTIDE SEQUENCE [LARGE SCALE GENOMIC DNA]</scope>
    <source>
        <strain evidence="1">Bat1K_MPI-CBG_1</strain>
    </source>
</reference>
<dbReference type="Proteomes" id="UP000664940">
    <property type="component" value="Unassembled WGS sequence"/>
</dbReference>
<sequence length="148" mass="16881">MRELSSSGKNPKVPLREADGEILCKRVVLERWSFVLSRPNIYIAVHLPPPSCLTPYTTIWCFDITTNLQKRRQSTSSQKRAFQNLKKVLLFSRRLAVLSCKFVSFFKMGLPSFLVLTEASLCETLKPLFFLVYMTQGNALRLSVSSTT</sequence>
<proteinExistence type="predicted"/>
<accession>A0A834BHG8</accession>
<evidence type="ECO:0000313" key="2">
    <source>
        <dbReference type="Proteomes" id="UP000664940"/>
    </source>
</evidence>
<dbReference type="EMBL" id="JABVXQ010000001">
    <property type="protein sequence ID" value="KAF6130839.1"/>
    <property type="molecule type" value="Genomic_DNA"/>
</dbReference>
<evidence type="ECO:0000313" key="1">
    <source>
        <dbReference type="EMBL" id="KAF6130839.1"/>
    </source>
</evidence>